<reference evidence="2 3" key="1">
    <citation type="journal article" date="2021" name="bioRxiv">
        <title>Unraveling nitrogen, sulfur and carbon metabolic pathways and microbial community transcriptional responses to substrate deprivation and toxicity stresses in a bioreactor mimicking anoxic brackish coastal sediment conditions.</title>
        <authorList>
            <person name="Martins P.D."/>
            <person name="Echeveste M.J."/>
            <person name="Arshad A."/>
            <person name="Kurth J."/>
            <person name="Ouboter H."/>
            <person name="Jetten M.S.M."/>
            <person name="Welte C.U."/>
        </authorList>
    </citation>
    <scope>NUCLEOTIDE SEQUENCE [LARGE SCALE GENOMIC DNA]</scope>
    <source>
        <strain evidence="2">MAG_38</strain>
    </source>
</reference>
<keyword evidence="1" id="KW-0732">Signal</keyword>
<comment type="caution">
    <text evidence="2">The sequence shown here is derived from an EMBL/GenBank/DDBJ whole genome shotgun (WGS) entry which is preliminary data.</text>
</comment>
<name>A0AAJ1EK29_9BACT</name>
<organism evidence="2 3">
    <name type="scientific">Candidatus Methylomirabilis tolerans</name>
    <dbReference type="NCBI Taxonomy" id="3123416"/>
    <lineage>
        <taxon>Bacteria</taxon>
        <taxon>Candidatus Methylomirabilota</taxon>
        <taxon>Candidatus Methylomirabilia</taxon>
        <taxon>Candidatus Methylomirabilales</taxon>
        <taxon>Candidatus Methylomirabilaceae</taxon>
        <taxon>Candidatus Methylomirabilis</taxon>
    </lineage>
</organism>
<dbReference type="InterPro" id="IPR013783">
    <property type="entry name" value="Ig-like_fold"/>
</dbReference>
<dbReference type="NCBIfam" id="TIGR01643">
    <property type="entry name" value="YD_repeat_2x"/>
    <property type="match status" value="1"/>
</dbReference>
<dbReference type="InterPro" id="IPR014756">
    <property type="entry name" value="Ig_E-set"/>
</dbReference>
<feature type="signal peptide" evidence="1">
    <location>
        <begin position="1"/>
        <end position="26"/>
    </location>
</feature>
<gene>
    <name evidence="2" type="ORF">K8G79_10880</name>
</gene>
<evidence type="ECO:0000313" key="2">
    <source>
        <dbReference type="EMBL" id="MBZ0160620.1"/>
    </source>
</evidence>
<dbReference type="InterPro" id="IPR006530">
    <property type="entry name" value="YD"/>
</dbReference>
<protein>
    <recommendedName>
        <fullName evidence="4">IPT/TIG domain-containing protein</fullName>
    </recommendedName>
</protein>
<dbReference type="Proteomes" id="UP001197609">
    <property type="component" value="Unassembled WGS sequence"/>
</dbReference>
<feature type="chain" id="PRO_5042480908" description="IPT/TIG domain-containing protein" evidence="1">
    <location>
        <begin position="27"/>
        <end position="437"/>
    </location>
</feature>
<proteinExistence type="predicted"/>
<dbReference type="InterPro" id="IPR031325">
    <property type="entry name" value="RHS_repeat"/>
</dbReference>
<sequence length="437" mass="43905">MKRRLRPFAVLLTLQLMLGLAGGARAQESAVHYVYDDLGRLVGVVDQGGNAATYTYDGVGNILAISRHNVADTAGPVAITLVSPDRGKVGTEVSIFGGGFSPDSAQNTVFFSGAIATVSAATANSIATSVPLGALTGPITVTTPLGTATSPEPFMVLSAITISPSNAVLFTKQAQQFTATMSGTIAAVITWNVNGVVSGNMTVGTISPTGLYTAPAVAPSPATITVMATRTDDPSLFDSATVVIVQAPEIFARPVSVAPAALTSAIVNNLMARPVSVGFIAQGSSVINTLTAPPVSVGFVTPPLSTPSTLAAPNVSVGFAPLIGQTVFVQSSLVAIALEPFIAAVLPSVGARGVAGLSVLISGAGFSGATGVTFELNGATDPNLSVTNLAVSPDGTEAMFTLAITSGAVPGPRAVRITTPTDTSTATGTGWNMFTVE</sequence>
<accession>A0AAJ1EK29</accession>
<evidence type="ECO:0000313" key="3">
    <source>
        <dbReference type="Proteomes" id="UP001197609"/>
    </source>
</evidence>
<dbReference type="AlphaFoldDB" id="A0AAJ1EK29"/>
<dbReference type="EMBL" id="JAIOIU010000136">
    <property type="protein sequence ID" value="MBZ0160620.1"/>
    <property type="molecule type" value="Genomic_DNA"/>
</dbReference>
<evidence type="ECO:0000256" key="1">
    <source>
        <dbReference type="SAM" id="SignalP"/>
    </source>
</evidence>
<dbReference type="Pfam" id="PF05593">
    <property type="entry name" value="RHS_repeat"/>
    <property type="match status" value="1"/>
</dbReference>
<evidence type="ECO:0008006" key="4">
    <source>
        <dbReference type="Google" id="ProtNLM"/>
    </source>
</evidence>
<dbReference type="SUPFAM" id="SSF81296">
    <property type="entry name" value="E set domains"/>
    <property type="match status" value="1"/>
</dbReference>
<dbReference type="Gene3D" id="2.60.40.10">
    <property type="entry name" value="Immunoglobulins"/>
    <property type="match status" value="1"/>
</dbReference>